<organism evidence="4">
    <name type="scientific">marine metagenome</name>
    <dbReference type="NCBI Taxonomy" id="408172"/>
    <lineage>
        <taxon>unclassified sequences</taxon>
        <taxon>metagenomes</taxon>
        <taxon>ecological metagenomes</taxon>
    </lineage>
</organism>
<dbReference type="AlphaFoldDB" id="A0A382UEN1"/>
<dbReference type="Pfam" id="PF00578">
    <property type="entry name" value="AhpC-TSA"/>
    <property type="match status" value="1"/>
</dbReference>
<dbReference type="InterPro" id="IPR036249">
    <property type="entry name" value="Thioredoxin-like_sf"/>
</dbReference>
<keyword evidence="2" id="KW-0676">Redox-active center</keyword>
<reference evidence="4" key="1">
    <citation type="submission" date="2018-05" db="EMBL/GenBank/DDBJ databases">
        <authorList>
            <person name="Lanie J.A."/>
            <person name="Ng W.-L."/>
            <person name="Kazmierczak K.M."/>
            <person name="Andrzejewski T.M."/>
            <person name="Davidsen T.M."/>
            <person name="Wayne K.J."/>
            <person name="Tettelin H."/>
            <person name="Glass J.I."/>
            <person name="Rusch D."/>
            <person name="Podicherti R."/>
            <person name="Tsui H.-C.T."/>
            <person name="Winkler M.E."/>
        </authorList>
    </citation>
    <scope>NUCLEOTIDE SEQUENCE</scope>
</reference>
<dbReference type="InterPro" id="IPR050455">
    <property type="entry name" value="Tpx_Peroxidase_subfamily"/>
</dbReference>
<dbReference type="PANTHER" id="PTHR43110">
    <property type="entry name" value="THIOL PEROXIDASE"/>
    <property type="match status" value="1"/>
</dbReference>
<gene>
    <name evidence="4" type="ORF">METZ01_LOCUS385045</name>
</gene>
<dbReference type="PIRSF" id="PIRSF000239">
    <property type="entry name" value="AHPC"/>
    <property type="match status" value="1"/>
</dbReference>
<accession>A0A382UEN1</accession>
<dbReference type="PANTHER" id="PTHR43110:SF1">
    <property type="entry name" value="THIOL PEROXIDASE"/>
    <property type="match status" value="1"/>
</dbReference>
<evidence type="ECO:0000256" key="1">
    <source>
        <dbReference type="ARBA" id="ARBA00023002"/>
    </source>
</evidence>
<feature type="domain" description="Thioredoxin" evidence="3">
    <location>
        <begin position="3"/>
        <end position="156"/>
    </location>
</feature>
<proteinExistence type="predicted"/>
<name>A0A382UEN1_9ZZZZ</name>
<dbReference type="Gene3D" id="3.40.30.10">
    <property type="entry name" value="Glutaredoxin"/>
    <property type="match status" value="1"/>
</dbReference>
<evidence type="ECO:0000256" key="2">
    <source>
        <dbReference type="ARBA" id="ARBA00023284"/>
    </source>
</evidence>
<dbReference type="InterPro" id="IPR013766">
    <property type="entry name" value="Thioredoxin_domain"/>
</dbReference>
<keyword evidence="1" id="KW-0560">Oxidoreductase</keyword>
<dbReference type="EMBL" id="UINC01143330">
    <property type="protein sequence ID" value="SVD32191.1"/>
    <property type="molecule type" value="Genomic_DNA"/>
</dbReference>
<dbReference type="GO" id="GO:0016209">
    <property type="term" value="F:antioxidant activity"/>
    <property type="evidence" value="ECO:0007669"/>
    <property type="project" value="InterPro"/>
</dbReference>
<dbReference type="SUPFAM" id="SSF52833">
    <property type="entry name" value="Thioredoxin-like"/>
    <property type="match status" value="1"/>
</dbReference>
<dbReference type="InterPro" id="IPR024706">
    <property type="entry name" value="Peroxiredoxin_AhpC-typ"/>
</dbReference>
<dbReference type="GO" id="GO:0016491">
    <property type="term" value="F:oxidoreductase activity"/>
    <property type="evidence" value="ECO:0007669"/>
    <property type="project" value="UniProtKB-KW"/>
</dbReference>
<dbReference type="PROSITE" id="PS51352">
    <property type="entry name" value="THIOREDOXIN_2"/>
    <property type="match status" value="1"/>
</dbReference>
<evidence type="ECO:0000313" key="4">
    <source>
        <dbReference type="EMBL" id="SVD32191.1"/>
    </source>
</evidence>
<dbReference type="InterPro" id="IPR000866">
    <property type="entry name" value="AhpC/TSA"/>
</dbReference>
<protein>
    <recommendedName>
        <fullName evidence="3">Thioredoxin domain-containing protein</fullName>
    </recommendedName>
</protein>
<evidence type="ECO:0000259" key="3">
    <source>
        <dbReference type="PROSITE" id="PS51352"/>
    </source>
</evidence>
<sequence length="156" mass="17022">MALAEGTKAPDFTLKTKTVDGLSDVTLSDRIGDGKTVLIFFPLAFTTPCTNEMCSIQDSIQEYSDLDATIIGVSVDSPFTQEEFARKNNLGFTLVSDFNKEVSAAYDVLYENLLGLRGVAKRSVFVIDSEGVIQYSMSNEDPMVLPDFDALKAALN</sequence>